<evidence type="ECO:0000259" key="4">
    <source>
        <dbReference type="Pfam" id="PF21924"/>
    </source>
</evidence>
<evidence type="ECO:0000256" key="1">
    <source>
        <dbReference type="SAM" id="Coils"/>
    </source>
</evidence>
<dbReference type="Pfam" id="PF06632">
    <property type="entry name" value="XRCC4"/>
    <property type="match status" value="1"/>
</dbReference>
<sequence>MTEVTGCEILNQIDNKSYTLYVEWFDSHFKLTLLESTISPLCGEMDTKDINNFSNTLSKSFDEYFKQTKKILCGKDKTINFFIEKETLTWKNNVWTFGIIKLHSILDIQVVCNNLRQLLKLYRSVQDRTSLLEEEKQNLMNENKELNSKVEKMIETKTTMERNLYKKFILVLNSKKMKIKELENEINKKQQNIENIVFDATTDESEGSERENQVIKIDPPMISTKVSKRKSSGNNKPISTKQTRKMNYSVDDKITDKPSGSRHCVNSEVDTSHEEQTCKSPFYSKSKKSKSSLNLVEEAPEEELFSQ</sequence>
<feature type="compositionally biased region" description="Polar residues" evidence="2">
    <location>
        <begin position="232"/>
        <end position="241"/>
    </location>
</feature>
<evidence type="ECO:0000256" key="2">
    <source>
        <dbReference type="SAM" id="MobiDB-lite"/>
    </source>
</evidence>
<dbReference type="InterPro" id="IPR014751">
    <property type="entry name" value="XRCC4-like_C"/>
</dbReference>
<dbReference type="Proteomes" id="UP001642520">
    <property type="component" value="Unassembled WGS sequence"/>
</dbReference>
<organism evidence="5 6">
    <name type="scientific">Xylocopa violacea</name>
    <name type="common">Violet carpenter bee</name>
    <name type="synonym">Apis violacea</name>
    <dbReference type="NCBI Taxonomy" id="135666"/>
    <lineage>
        <taxon>Eukaryota</taxon>
        <taxon>Metazoa</taxon>
        <taxon>Ecdysozoa</taxon>
        <taxon>Arthropoda</taxon>
        <taxon>Hexapoda</taxon>
        <taxon>Insecta</taxon>
        <taxon>Pterygota</taxon>
        <taxon>Neoptera</taxon>
        <taxon>Endopterygota</taxon>
        <taxon>Hymenoptera</taxon>
        <taxon>Apocrita</taxon>
        <taxon>Aculeata</taxon>
        <taxon>Apoidea</taxon>
        <taxon>Anthophila</taxon>
        <taxon>Apidae</taxon>
        <taxon>Xylocopa</taxon>
        <taxon>Xylocopa</taxon>
    </lineage>
</organism>
<feature type="compositionally biased region" description="Acidic residues" evidence="2">
    <location>
        <begin position="298"/>
        <end position="307"/>
    </location>
</feature>
<feature type="domain" description="XRCC4 coiled-coil" evidence="4">
    <location>
        <begin position="111"/>
        <end position="182"/>
    </location>
</feature>
<comment type="caution">
    <text evidence="5">The sequence shown here is derived from an EMBL/GenBank/DDBJ whole genome shotgun (WGS) entry which is preliminary data.</text>
</comment>
<name>A0ABP1P8A0_XYLVO</name>
<evidence type="ECO:0000259" key="3">
    <source>
        <dbReference type="Pfam" id="PF06632"/>
    </source>
</evidence>
<keyword evidence="1" id="KW-0175">Coiled coil</keyword>
<dbReference type="EMBL" id="CAXAJV020001299">
    <property type="protein sequence ID" value="CAL7948902.1"/>
    <property type="molecule type" value="Genomic_DNA"/>
</dbReference>
<feature type="coiled-coil region" evidence="1">
    <location>
        <begin position="122"/>
        <end position="199"/>
    </location>
</feature>
<evidence type="ECO:0000313" key="5">
    <source>
        <dbReference type="EMBL" id="CAL7948902.1"/>
    </source>
</evidence>
<dbReference type="InterPro" id="IPR053962">
    <property type="entry name" value="XRCC4_CC"/>
</dbReference>
<dbReference type="Pfam" id="PF21924">
    <property type="entry name" value="XRCC4_CC"/>
    <property type="match status" value="1"/>
</dbReference>
<reference evidence="5 6" key="1">
    <citation type="submission" date="2024-08" db="EMBL/GenBank/DDBJ databases">
        <authorList>
            <person name="Will J Nash"/>
            <person name="Angela Man"/>
            <person name="Seanna McTaggart"/>
            <person name="Kendall Baker"/>
            <person name="Tom Barker"/>
            <person name="Leah Catchpole"/>
            <person name="Alex Durrant"/>
            <person name="Karim Gharbi"/>
            <person name="Naomi Irish"/>
            <person name="Gemy Kaithakottil"/>
            <person name="Debby Ku"/>
            <person name="Aaliyah Providence"/>
            <person name="Felix Shaw"/>
            <person name="David Swarbreck"/>
            <person name="Chris Watkins"/>
            <person name="Ann M. McCartney"/>
            <person name="Giulio Formenti"/>
            <person name="Alice Mouton"/>
            <person name="Noel Vella"/>
            <person name="Bjorn M von Reumont"/>
            <person name="Adriana Vella"/>
            <person name="Wilfried Haerty"/>
        </authorList>
    </citation>
    <scope>NUCLEOTIDE SEQUENCE [LARGE SCALE GENOMIC DNA]</scope>
</reference>
<keyword evidence="6" id="KW-1185">Reference proteome</keyword>
<dbReference type="Gene3D" id="1.20.5.370">
    <property type="match status" value="1"/>
</dbReference>
<proteinExistence type="predicted"/>
<feature type="domain" description="XRCC4 N-terminal" evidence="3">
    <location>
        <begin position="17"/>
        <end position="94"/>
    </location>
</feature>
<dbReference type="InterPro" id="IPR053961">
    <property type="entry name" value="XRCC4_N"/>
</dbReference>
<evidence type="ECO:0008006" key="7">
    <source>
        <dbReference type="Google" id="ProtNLM"/>
    </source>
</evidence>
<dbReference type="SUPFAM" id="SSF58022">
    <property type="entry name" value="XRCC4, C-terminal oligomerization domain"/>
    <property type="match status" value="1"/>
</dbReference>
<evidence type="ECO:0000313" key="6">
    <source>
        <dbReference type="Proteomes" id="UP001642520"/>
    </source>
</evidence>
<gene>
    <name evidence="5" type="ORF">XYLVIOL_LOCUS9135</name>
</gene>
<dbReference type="InterPro" id="IPR010585">
    <property type="entry name" value="DNA_repair_prot_XRCC4"/>
</dbReference>
<accession>A0ABP1P8A0</accession>
<dbReference type="PANTHER" id="PTHR28559">
    <property type="entry name" value="DNA REPAIR PROTEIN XRCC4"/>
    <property type="match status" value="1"/>
</dbReference>
<dbReference type="PANTHER" id="PTHR28559:SF1">
    <property type="entry name" value="DNA REPAIR PROTEIN XRCC4"/>
    <property type="match status" value="1"/>
</dbReference>
<protein>
    <recommendedName>
        <fullName evidence="7">DNA repair protein XRCC4</fullName>
    </recommendedName>
</protein>
<feature type="region of interest" description="Disordered" evidence="2">
    <location>
        <begin position="221"/>
        <end position="307"/>
    </location>
</feature>